<dbReference type="EMBL" id="JBHSLW010000115">
    <property type="protein sequence ID" value="MFC5423784.1"/>
    <property type="molecule type" value="Genomic_DNA"/>
</dbReference>
<organism evidence="6 7">
    <name type="scientific">Bosea eneae</name>
    <dbReference type="NCBI Taxonomy" id="151454"/>
    <lineage>
        <taxon>Bacteria</taxon>
        <taxon>Pseudomonadati</taxon>
        <taxon>Pseudomonadota</taxon>
        <taxon>Alphaproteobacteria</taxon>
        <taxon>Hyphomicrobiales</taxon>
        <taxon>Boseaceae</taxon>
        <taxon>Bosea</taxon>
    </lineage>
</organism>
<dbReference type="InterPro" id="IPR050397">
    <property type="entry name" value="Env_Response_Regulators"/>
</dbReference>
<evidence type="ECO:0000256" key="2">
    <source>
        <dbReference type="ARBA" id="ARBA00023125"/>
    </source>
</evidence>
<dbReference type="CDD" id="cd00038">
    <property type="entry name" value="CAP_ED"/>
    <property type="match status" value="1"/>
</dbReference>
<dbReference type="Gene3D" id="1.10.10.10">
    <property type="entry name" value="Winged helix-like DNA-binding domain superfamily/Winged helix DNA-binding domain"/>
    <property type="match status" value="1"/>
</dbReference>
<evidence type="ECO:0000313" key="6">
    <source>
        <dbReference type="EMBL" id="MFC5423784.1"/>
    </source>
</evidence>
<sequence>MNLDRASISEEMARSLPRNDWENIKCERNGPTFRELALRELADGASASVHDLSRRPRRSLTGADGAPRPAADAPSSTEGYRLLPRYRSGDRKIEAGRDLFSVGSTGNAIFNLIDGWVALYTQLEDGRRQIVQFALPGAILGVLPSNRSRATFGALALTDVVASVIPTSMLATLSRDEPELTMRLARSLARDCSLAFDHLTSIGRRSARERVAHLILELFARYRAQWPGNRIEEMPLPLTQEQIGDATGLTSVHVNRVLSGLRKERIVEFHYRRLRILDPDRLIEVAGVEPEIVTAWLERQP</sequence>
<evidence type="ECO:0000256" key="4">
    <source>
        <dbReference type="SAM" id="MobiDB-lite"/>
    </source>
</evidence>
<evidence type="ECO:0000259" key="5">
    <source>
        <dbReference type="PROSITE" id="PS51063"/>
    </source>
</evidence>
<evidence type="ECO:0000256" key="1">
    <source>
        <dbReference type="ARBA" id="ARBA00023015"/>
    </source>
</evidence>
<comment type="caution">
    <text evidence="6">The sequence shown here is derived from an EMBL/GenBank/DDBJ whole genome shotgun (WGS) entry which is preliminary data.</text>
</comment>
<evidence type="ECO:0000313" key="7">
    <source>
        <dbReference type="Proteomes" id="UP001596053"/>
    </source>
</evidence>
<name>A0ABW0J1G9_9HYPH</name>
<gene>
    <name evidence="6" type="ORF">ACFPOB_30110</name>
</gene>
<dbReference type="InterPro" id="IPR036390">
    <property type="entry name" value="WH_DNA-bd_sf"/>
</dbReference>
<reference evidence="7" key="1">
    <citation type="journal article" date="2019" name="Int. J. Syst. Evol. Microbiol.">
        <title>The Global Catalogue of Microorganisms (GCM) 10K type strain sequencing project: providing services to taxonomists for standard genome sequencing and annotation.</title>
        <authorList>
            <consortium name="The Broad Institute Genomics Platform"/>
            <consortium name="The Broad Institute Genome Sequencing Center for Infectious Disease"/>
            <person name="Wu L."/>
            <person name="Ma J."/>
        </authorList>
    </citation>
    <scope>NUCLEOTIDE SEQUENCE [LARGE SCALE GENOMIC DNA]</scope>
    <source>
        <strain evidence="7">NCAIM B.01391</strain>
    </source>
</reference>
<dbReference type="InterPro" id="IPR014710">
    <property type="entry name" value="RmlC-like_jellyroll"/>
</dbReference>
<accession>A0ABW0J1G9</accession>
<proteinExistence type="predicted"/>
<keyword evidence="3" id="KW-0804">Transcription</keyword>
<protein>
    <submittedName>
        <fullName evidence="6">Crp/Fnr family transcriptional regulator</fullName>
    </submittedName>
</protein>
<feature type="domain" description="HTH crp-type" evidence="5">
    <location>
        <begin position="205"/>
        <end position="280"/>
    </location>
</feature>
<dbReference type="InterPro" id="IPR018490">
    <property type="entry name" value="cNMP-bd_dom_sf"/>
</dbReference>
<dbReference type="Proteomes" id="UP001596053">
    <property type="component" value="Unassembled WGS sequence"/>
</dbReference>
<dbReference type="Pfam" id="PF00027">
    <property type="entry name" value="cNMP_binding"/>
    <property type="match status" value="1"/>
</dbReference>
<dbReference type="Gene3D" id="2.60.120.10">
    <property type="entry name" value="Jelly Rolls"/>
    <property type="match status" value="1"/>
</dbReference>
<dbReference type="InterPro" id="IPR000595">
    <property type="entry name" value="cNMP-bd_dom"/>
</dbReference>
<feature type="compositionally biased region" description="Low complexity" evidence="4">
    <location>
        <begin position="62"/>
        <end position="74"/>
    </location>
</feature>
<dbReference type="SMART" id="SM00100">
    <property type="entry name" value="cNMP"/>
    <property type="match status" value="1"/>
</dbReference>
<dbReference type="PANTHER" id="PTHR24567">
    <property type="entry name" value="CRP FAMILY TRANSCRIPTIONAL REGULATORY PROTEIN"/>
    <property type="match status" value="1"/>
</dbReference>
<keyword evidence="7" id="KW-1185">Reference proteome</keyword>
<dbReference type="PANTHER" id="PTHR24567:SF26">
    <property type="entry name" value="REGULATORY PROTEIN YEIL"/>
    <property type="match status" value="1"/>
</dbReference>
<feature type="region of interest" description="Disordered" evidence="4">
    <location>
        <begin position="48"/>
        <end position="81"/>
    </location>
</feature>
<dbReference type="SUPFAM" id="SSF51206">
    <property type="entry name" value="cAMP-binding domain-like"/>
    <property type="match status" value="1"/>
</dbReference>
<dbReference type="RefSeq" id="WP_377801838.1">
    <property type="nucleotide sequence ID" value="NZ_JBHSLW010000115.1"/>
</dbReference>
<evidence type="ECO:0000256" key="3">
    <source>
        <dbReference type="ARBA" id="ARBA00023163"/>
    </source>
</evidence>
<keyword evidence="2" id="KW-0238">DNA-binding</keyword>
<dbReference type="SUPFAM" id="SSF46785">
    <property type="entry name" value="Winged helix' DNA-binding domain"/>
    <property type="match status" value="1"/>
</dbReference>
<dbReference type="InterPro" id="IPR036388">
    <property type="entry name" value="WH-like_DNA-bd_sf"/>
</dbReference>
<keyword evidence="1" id="KW-0805">Transcription regulation</keyword>
<dbReference type="SMART" id="SM00419">
    <property type="entry name" value="HTH_CRP"/>
    <property type="match status" value="1"/>
</dbReference>
<dbReference type="Pfam" id="PF13545">
    <property type="entry name" value="HTH_Crp_2"/>
    <property type="match status" value="1"/>
</dbReference>
<dbReference type="InterPro" id="IPR012318">
    <property type="entry name" value="HTH_CRP"/>
</dbReference>
<dbReference type="PROSITE" id="PS51063">
    <property type="entry name" value="HTH_CRP_2"/>
    <property type="match status" value="1"/>
</dbReference>